<keyword evidence="1" id="KW-0645">Protease</keyword>
<protein>
    <submittedName>
        <fullName evidence="11 13">RNA directed DNA polymerase reverse transcriptase</fullName>
    </submittedName>
</protein>
<dbReference type="GO" id="GO:0006508">
    <property type="term" value="P:proteolysis"/>
    <property type="evidence" value="ECO:0007669"/>
    <property type="project" value="UniProtKB-KW"/>
</dbReference>
<dbReference type="InterPro" id="IPR043128">
    <property type="entry name" value="Rev_trsase/Diguanyl_cyclase"/>
</dbReference>
<proteinExistence type="predicted"/>
<dbReference type="PROSITE" id="PS50878">
    <property type="entry name" value="RT_POL"/>
    <property type="match status" value="1"/>
</dbReference>
<dbReference type="Pfam" id="PF00665">
    <property type="entry name" value="rve"/>
    <property type="match status" value="1"/>
</dbReference>
<dbReference type="Gene3D" id="1.10.340.70">
    <property type="match status" value="1"/>
</dbReference>
<evidence type="ECO:0000313" key="12">
    <source>
        <dbReference type="Proteomes" id="UP000492820"/>
    </source>
</evidence>
<dbReference type="CDD" id="cd09274">
    <property type="entry name" value="RNase_HI_RT_Ty3"/>
    <property type="match status" value="1"/>
</dbReference>
<dbReference type="Pfam" id="PF17917">
    <property type="entry name" value="RT_RNaseH"/>
    <property type="match status" value="1"/>
</dbReference>
<dbReference type="FunFam" id="3.10.10.10:FF:000007">
    <property type="entry name" value="Retrovirus-related Pol polyprotein from transposon 17.6-like Protein"/>
    <property type="match status" value="1"/>
</dbReference>
<evidence type="ECO:0000256" key="3">
    <source>
        <dbReference type="ARBA" id="ARBA00022695"/>
    </source>
</evidence>
<dbReference type="PANTHER" id="PTHR37984:SF5">
    <property type="entry name" value="PROTEIN NYNRIN-LIKE"/>
    <property type="match status" value="1"/>
</dbReference>
<dbReference type="InterPro" id="IPR000477">
    <property type="entry name" value="RT_dom"/>
</dbReference>
<dbReference type="Pfam" id="PF18996">
    <property type="entry name" value="DUF5726"/>
    <property type="match status" value="1"/>
</dbReference>
<dbReference type="InterPro" id="IPR043502">
    <property type="entry name" value="DNA/RNA_pol_sf"/>
</dbReference>
<evidence type="ECO:0000256" key="1">
    <source>
        <dbReference type="ARBA" id="ARBA00022670"/>
    </source>
</evidence>
<keyword evidence="3" id="KW-0548">Nucleotidyltransferase</keyword>
<evidence type="ECO:0000256" key="5">
    <source>
        <dbReference type="ARBA" id="ARBA00022759"/>
    </source>
</evidence>
<organism evidence="11">
    <name type="scientific">Echinococcus granulosus</name>
    <name type="common">Hydatid tapeworm</name>
    <dbReference type="NCBI Taxonomy" id="6210"/>
    <lineage>
        <taxon>Eukaryota</taxon>
        <taxon>Metazoa</taxon>
        <taxon>Spiralia</taxon>
        <taxon>Lophotrochozoa</taxon>
        <taxon>Platyhelminthes</taxon>
        <taxon>Cestoda</taxon>
        <taxon>Eucestoda</taxon>
        <taxon>Cyclophyllidea</taxon>
        <taxon>Taeniidae</taxon>
        <taxon>Echinococcus</taxon>
        <taxon>Echinococcus granulosus group</taxon>
    </lineage>
</organism>
<dbReference type="InterPro" id="IPR001584">
    <property type="entry name" value="Integrase_cat-core"/>
</dbReference>
<dbReference type="AlphaFoldDB" id="A0A068WYN8"/>
<feature type="domain" description="Reverse transcriptase" evidence="9">
    <location>
        <begin position="291"/>
        <end position="499"/>
    </location>
</feature>
<feature type="region of interest" description="Disordered" evidence="8">
    <location>
        <begin position="1"/>
        <end position="26"/>
    </location>
</feature>
<keyword evidence="2" id="KW-0808">Transferase</keyword>
<keyword evidence="6" id="KW-0378">Hydrolase</keyword>
<dbReference type="InterPro" id="IPR041373">
    <property type="entry name" value="RT_RNaseH"/>
</dbReference>
<reference evidence="13" key="3">
    <citation type="submission" date="2020-10" db="UniProtKB">
        <authorList>
            <consortium name="WormBaseParasite"/>
        </authorList>
    </citation>
    <scope>IDENTIFICATION</scope>
</reference>
<dbReference type="Gene3D" id="3.30.70.270">
    <property type="match status" value="2"/>
</dbReference>
<accession>A0A068WYN8</accession>
<dbReference type="SUPFAM" id="SSF53098">
    <property type="entry name" value="Ribonuclease H-like"/>
    <property type="match status" value="1"/>
</dbReference>
<dbReference type="Pfam" id="PF17921">
    <property type="entry name" value="Integrase_H2C2"/>
    <property type="match status" value="1"/>
</dbReference>
<name>A0A068WYN8_ECHGR</name>
<evidence type="ECO:0000259" key="10">
    <source>
        <dbReference type="PROSITE" id="PS50994"/>
    </source>
</evidence>
<evidence type="ECO:0000259" key="9">
    <source>
        <dbReference type="PROSITE" id="PS50878"/>
    </source>
</evidence>
<evidence type="ECO:0000256" key="7">
    <source>
        <dbReference type="ARBA" id="ARBA00022918"/>
    </source>
</evidence>
<dbReference type="OrthoDB" id="6273764at2759"/>
<dbReference type="GO" id="GO:0003676">
    <property type="term" value="F:nucleic acid binding"/>
    <property type="evidence" value="ECO:0007669"/>
    <property type="project" value="InterPro"/>
</dbReference>
<evidence type="ECO:0000313" key="13">
    <source>
        <dbReference type="WBParaSite" id="EgrG_000864400"/>
    </source>
</evidence>
<dbReference type="WBParaSite" id="EgrG_000864400">
    <property type="protein sequence ID" value="EgrG_000864400"/>
    <property type="gene ID" value="EgrG_000864400"/>
</dbReference>
<dbReference type="SUPFAM" id="SSF56672">
    <property type="entry name" value="DNA/RNA polymerases"/>
    <property type="match status" value="1"/>
</dbReference>
<keyword evidence="4" id="KW-0540">Nuclease</keyword>
<dbReference type="GO" id="GO:0008233">
    <property type="term" value="F:peptidase activity"/>
    <property type="evidence" value="ECO:0007669"/>
    <property type="project" value="UniProtKB-KW"/>
</dbReference>
<dbReference type="InterPro" id="IPR043784">
    <property type="entry name" value="DUF5726"/>
</dbReference>
<evidence type="ECO:0000256" key="4">
    <source>
        <dbReference type="ARBA" id="ARBA00022722"/>
    </source>
</evidence>
<reference evidence="11" key="2">
    <citation type="submission" date="2014-06" db="EMBL/GenBank/DDBJ databases">
        <authorList>
            <person name="Aslett M."/>
        </authorList>
    </citation>
    <scope>NUCLEOTIDE SEQUENCE</scope>
</reference>
<dbReference type="InterPro" id="IPR036397">
    <property type="entry name" value="RNaseH_sf"/>
</dbReference>
<feature type="compositionally biased region" description="Basic and acidic residues" evidence="8">
    <location>
        <begin position="14"/>
        <end position="26"/>
    </location>
</feature>
<dbReference type="InterPro" id="IPR012337">
    <property type="entry name" value="RNaseH-like_sf"/>
</dbReference>
<evidence type="ECO:0000256" key="8">
    <source>
        <dbReference type="SAM" id="MobiDB-lite"/>
    </source>
</evidence>
<keyword evidence="5" id="KW-0255">Endonuclease</keyword>
<dbReference type="Pfam" id="PF00078">
    <property type="entry name" value="RVT_1"/>
    <property type="match status" value="1"/>
</dbReference>
<dbReference type="InterPro" id="IPR050951">
    <property type="entry name" value="Retrovirus_Pol_polyprotein"/>
</dbReference>
<reference evidence="11 12" key="1">
    <citation type="journal article" date="2013" name="Nature">
        <title>The genomes of four tapeworm species reveal adaptations to parasitism.</title>
        <authorList>
            <person name="Tsai I.J."/>
            <person name="Zarowiecki M."/>
            <person name="Holroyd N."/>
            <person name="Garciarrubio A."/>
            <person name="Sanchez-Flores A."/>
            <person name="Brooks K.L."/>
            <person name="Tracey A."/>
            <person name="Bobes R.J."/>
            <person name="Fragoso G."/>
            <person name="Sciutto E."/>
            <person name="Aslett M."/>
            <person name="Beasley H."/>
            <person name="Bennett H.M."/>
            <person name="Cai J."/>
            <person name="Camicia F."/>
            <person name="Clark R."/>
            <person name="Cucher M."/>
            <person name="De Silva N."/>
            <person name="Day T.A."/>
            <person name="Deplazes P."/>
            <person name="Estrada K."/>
            <person name="Fernandez C."/>
            <person name="Holland P.W."/>
            <person name="Hou J."/>
            <person name="Hu S."/>
            <person name="Huckvale T."/>
            <person name="Hung S.S."/>
            <person name="Kamenetzky L."/>
            <person name="Keane J.A."/>
            <person name="Kiss F."/>
            <person name="Koziol U."/>
            <person name="Lambert O."/>
            <person name="Liu K."/>
            <person name="Luo X."/>
            <person name="Luo Y."/>
            <person name="Macchiaroli N."/>
            <person name="Nichol S."/>
            <person name="Paps J."/>
            <person name="Parkinson J."/>
            <person name="Pouchkina-Stantcheva N."/>
            <person name="Riddiford N."/>
            <person name="Rosenzvit M."/>
            <person name="Salinas G."/>
            <person name="Wasmuth J.D."/>
            <person name="Zamanian M."/>
            <person name="Zheng Y."/>
            <person name="Cai X."/>
            <person name="Soberon X."/>
            <person name="Olson P.D."/>
            <person name="Laclette J.P."/>
            <person name="Brehm K."/>
            <person name="Berriman M."/>
            <person name="Garciarrubio A."/>
            <person name="Bobes R.J."/>
            <person name="Fragoso G."/>
            <person name="Sanchez-Flores A."/>
            <person name="Estrada K."/>
            <person name="Cevallos M.A."/>
            <person name="Morett E."/>
            <person name="Gonzalez V."/>
            <person name="Portillo T."/>
            <person name="Ochoa-Leyva A."/>
            <person name="Jose M.V."/>
            <person name="Sciutto E."/>
            <person name="Landa A."/>
            <person name="Jimenez L."/>
            <person name="Valdes V."/>
            <person name="Carrero J.C."/>
            <person name="Larralde C."/>
            <person name="Morales-Montor J."/>
            <person name="Limon-Lason J."/>
            <person name="Soberon X."/>
            <person name="Laclette J.P."/>
        </authorList>
    </citation>
    <scope>NUCLEOTIDE SEQUENCE [LARGE SCALE GENOMIC DNA]</scope>
</reference>
<dbReference type="GO" id="GO:0003964">
    <property type="term" value="F:RNA-directed DNA polymerase activity"/>
    <property type="evidence" value="ECO:0007669"/>
    <property type="project" value="UniProtKB-KW"/>
</dbReference>
<dbReference type="GO" id="GO:0004519">
    <property type="term" value="F:endonuclease activity"/>
    <property type="evidence" value="ECO:0007669"/>
    <property type="project" value="UniProtKB-KW"/>
</dbReference>
<dbReference type="FunFam" id="3.30.70.270:FF:000020">
    <property type="entry name" value="Transposon Tf2-6 polyprotein-like Protein"/>
    <property type="match status" value="1"/>
</dbReference>
<sequence length="1147" mass="131331">MSKANQPGLSRNARNREAETEEPRSTLEDMNFEEWLLTAKFNLPLYPHCQRIPLILRALPHDLFVAAVGAGITHDTDVDQCCDTLAQLVIDREEGTLARDFFQRFQKADEADEEYARNLQLLAERAFRGCPPNKIANWVAVQFKHGIRPSILAEKLCEAKTNSLDQLVKLATKKRQELRGLPTFRKSRNWSNAAFSFLLDSGAAKSIVNLQAFPTLCNRVKILSPSTKLRSAEGREMLVDGETLLKVAAAIPMNNLDDLCAQLTHISNYERKELRQLLLKYANIFSWQGVRLGRTNIVKHKIDTGEARPIWQPPRRIPPPLLEEVNRLVEEMLRDEVIKPSKSPWASPIALVKKNDGSLRLMSFPLPHINDSLDSLHGSQWFSTLDLKSGYWQVEVAEADREKTAFILPNGLYEFHTMPFGLCNAAATFQRLMQTALIGLFPKHCIIYLDDILVFGGDIQEHNANLKLVLDRLRDAGLTLNPKKCRFLQRSVTFLGHTVSSNGIAVTDDRVQQVRTWPTPTNQTELRSFLGLANYYRRFVKGFAKIASPLHKLTEKQAKKNFNVAKLRIERSTVYTGYRCERRGCGWCTLTKGHKRQRTRHRLRKLFAIYSMVRHFRHYLIARKFIVRTDHQALTWLKTMKEIDRSVALWYEELQQYDFTVQYRKGKGHGNADALSRRPTPAETGDVMVHTVFLSDPTRHHWRNTQSTDPDTALIYEKLLASSHKPASEEITSASKAARRIWQEWSKLSLEDEILWYQEGVHSPKRLVVPGSLVQTVLQELHEQLGHMLDASSKRYWWPSLTLDVRDFCRTCTTCSGFKNPQPTAIAPLQPMPTGFPGERVGIDIMGPLPPTKRGNRYILVMVDYFTKAAEAEPMKSQDAETVASVFFNRWICQHGVPESVHSDQGPNFESRLFIELCKMCQISKTRTTPAHPQGNGQVERTNRTLIGLLKAFTKDAQPDDWDLSLGRVLLAYRATVHTSTGVSPFKMLTGREMRVPSDIFVPNTDGSADNVSEYILRLKESIGRTFNSARKHLRLSYTRQKKYYDRRCRTNVYREGDLVQIYRPVPPPGTQRKFHRPWSRDPFRVVKALSPTNYLVRNAQLRTQPITVHHNKMRPYKGPPPVGYEDEVYVLTEDRRPPVRNLNGSS</sequence>
<dbReference type="PANTHER" id="PTHR37984">
    <property type="entry name" value="PROTEIN CBG26694"/>
    <property type="match status" value="1"/>
</dbReference>
<dbReference type="CDD" id="cd01647">
    <property type="entry name" value="RT_LTR"/>
    <property type="match status" value="1"/>
</dbReference>
<evidence type="ECO:0000313" key="11">
    <source>
        <dbReference type="EMBL" id="CDS23622.1"/>
    </source>
</evidence>
<evidence type="ECO:0000256" key="6">
    <source>
        <dbReference type="ARBA" id="ARBA00022801"/>
    </source>
</evidence>
<keyword evidence="7 11" id="KW-0695">RNA-directed DNA polymerase</keyword>
<dbReference type="FunFam" id="1.10.340.70:FF:000001">
    <property type="entry name" value="Retrovirus-related Pol polyprotein from transposon gypsy-like Protein"/>
    <property type="match status" value="1"/>
</dbReference>
<dbReference type="Gene3D" id="3.10.10.10">
    <property type="entry name" value="HIV Type 1 Reverse Transcriptase, subunit A, domain 1"/>
    <property type="match status" value="1"/>
</dbReference>
<dbReference type="InterPro" id="IPR041588">
    <property type="entry name" value="Integrase_H2C2"/>
</dbReference>
<dbReference type="GO" id="GO:0015074">
    <property type="term" value="P:DNA integration"/>
    <property type="evidence" value="ECO:0007669"/>
    <property type="project" value="InterPro"/>
</dbReference>
<dbReference type="PROSITE" id="PS50994">
    <property type="entry name" value="INTEGRASE"/>
    <property type="match status" value="1"/>
</dbReference>
<evidence type="ECO:0000256" key="2">
    <source>
        <dbReference type="ARBA" id="ARBA00022679"/>
    </source>
</evidence>
<dbReference type="EMBL" id="LK028592">
    <property type="protein sequence ID" value="CDS23622.1"/>
    <property type="molecule type" value="Genomic_DNA"/>
</dbReference>
<dbReference type="Proteomes" id="UP000492820">
    <property type="component" value="Unassembled WGS sequence"/>
</dbReference>
<feature type="domain" description="Integrase catalytic" evidence="10">
    <location>
        <begin position="829"/>
        <end position="993"/>
    </location>
</feature>
<gene>
    <name evidence="11" type="ORF">EgrG_000864400</name>
</gene>
<dbReference type="FunFam" id="3.30.420.10:FF:000032">
    <property type="entry name" value="Retrovirus-related Pol polyprotein from transposon 297-like Protein"/>
    <property type="match status" value="1"/>
</dbReference>
<dbReference type="Gene3D" id="3.30.420.10">
    <property type="entry name" value="Ribonuclease H-like superfamily/Ribonuclease H"/>
    <property type="match status" value="1"/>
</dbReference>